<feature type="compositionally biased region" description="Basic and acidic residues" evidence="1">
    <location>
        <begin position="23"/>
        <end position="37"/>
    </location>
</feature>
<dbReference type="Pfam" id="PF14111">
    <property type="entry name" value="DUF4283"/>
    <property type="match status" value="1"/>
</dbReference>
<evidence type="ECO:0000313" key="3">
    <source>
        <dbReference type="EMBL" id="KAK1616517.1"/>
    </source>
</evidence>
<feature type="region of interest" description="Disordered" evidence="1">
    <location>
        <begin position="210"/>
        <end position="232"/>
    </location>
</feature>
<proteinExistence type="predicted"/>
<organism evidence="3 4">
    <name type="scientific">Lolium multiflorum</name>
    <name type="common">Italian ryegrass</name>
    <name type="synonym">Lolium perenne subsp. multiflorum</name>
    <dbReference type="NCBI Taxonomy" id="4521"/>
    <lineage>
        <taxon>Eukaryota</taxon>
        <taxon>Viridiplantae</taxon>
        <taxon>Streptophyta</taxon>
        <taxon>Embryophyta</taxon>
        <taxon>Tracheophyta</taxon>
        <taxon>Spermatophyta</taxon>
        <taxon>Magnoliopsida</taxon>
        <taxon>Liliopsida</taxon>
        <taxon>Poales</taxon>
        <taxon>Poaceae</taxon>
        <taxon>BOP clade</taxon>
        <taxon>Pooideae</taxon>
        <taxon>Poodae</taxon>
        <taxon>Poeae</taxon>
        <taxon>Poeae Chloroplast Group 2 (Poeae type)</taxon>
        <taxon>Loliodinae</taxon>
        <taxon>Loliinae</taxon>
        <taxon>Lolium</taxon>
    </lineage>
</organism>
<evidence type="ECO:0000259" key="2">
    <source>
        <dbReference type="Pfam" id="PF14111"/>
    </source>
</evidence>
<comment type="caution">
    <text evidence="3">The sequence shown here is derived from an EMBL/GenBank/DDBJ whole genome shotgun (WGS) entry which is preliminary data.</text>
</comment>
<feature type="region of interest" description="Disordered" evidence="1">
    <location>
        <begin position="18"/>
        <end position="37"/>
    </location>
</feature>
<evidence type="ECO:0000313" key="4">
    <source>
        <dbReference type="Proteomes" id="UP001231189"/>
    </source>
</evidence>
<sequence length="232" mass="25575">MASATTFSLSLGGGAEAVGPSWHRADKQPMVDDRTEEERAPVVVNIAKARGTAAVRLLAVGVLLSVVDITTSKLVSYMRNVWGIRGHIETLQLEDNRFLINFSTTGDYEHVTTGGPWRYEGDAFLVRKLEDHEDPQHVPFDTVPIWAQFWDVPFYLLSKHLARNLGEKLGELICIDDKARGDIANKILLARIHLLSLGLSSDGSLSRMNSRTRRWSSPSSTSVSPATALHVG</sequence>
<reference evidence="3" key="1">
    <citation type="submission" date="2023-07" db="EMBL/GenBank/DDBJ databases">
        <title>A chromosome-level genome assembly of Lolium multiflorum.</title>
        <authorList>
            <person name="Chen Y."/>
            <person name="Copetti D."/>
            <person name="Kolliker R."/>
            <person name="Studer B."/>
        </authorList>
    </citation>
    <scope>NUCLEOTIDE SEQUENCE</scope>
    <source>
        <strain evidence="3">02402/16</strain>
        <tissue evidence="3">Leaf</tissue>
    </source>
</reference>
<dbReference type="Proteomes" id="UP001231189">
    <property type="component" value="Unassembled WGS sequence"/>
</dbReference>
<feature type="domain" description="DUF4283" evidence="2">
    <location>
        <begin position="71"/>
        <end position="136"/>
    </location>
</feature>
<accession>A0AAD8VQR9</accession>
<dbReference type="AlphaFoldDB" id="A0AAD8VQR9"/>
<name>A0AAD8VQR9_LOLMU</name>
<protein>
    <recommendedName>
        <fullName evidence="2">DUF4283 domain-containing protein</fullName>
    </recommendedName>
</protein>
<gene>
    <name evidence="3" type="ORF">QYE76_022034</name>
</gene>
<dbReference type="PANTHER" id="PTHR31286">
    <property type="entry name" value="GLYCINE-RICH CELL WALL STRUCTURAL PROTEIN 1.8-LIKE"/>
    <property type="match status" value="1"/>
</dbReference>
<keyword evidence="4" id="KW-1185">Reference proteome</keyword>
<dbReference type="EMBL" id="JAUUTY010000006">
    <property type="protein sequence ID" value="KAK1616517.1"/>
    <property type="molecule type" value="Genomic_DNA"/>
</dbReference>
<dbReference type="InterPro" id="IPR040256">
    <property type="entry name" value="At4g02000-like"/>
</dbReference>
<evidence type="ECO:0000256" key="1">
    <source>
        <dbReference type="SAM" id="MobiDB-lite"/>
    </source>
</evidence>
<dbReference type="InterPro" id="IPR025558">
    <property type="entry name" value="DUF4283"/>
</dbReference>
<dbReference type="PANTHER" id="PTHR31286:SF180">
    <property type="entry name" value="OS10G0362600 PROTEIN"/>
    <property type="match status" value="1"/>
</dbReference>
<feature type="compositionally biased region" description="Low complexity" evidence="1">
    <location>
        <begin position="215"/>
        <end position="232"/>
    </location>
</feature>